<evidence type="ECO:0000256" key="4">
    <source>
        <dbReference type="RuleBase" id="RU362032"/>
    </source>
</evidence>
<dbReference type="EC" id="5.3.2.-" evidence="4"/>
<feature type="domain" description="4-oxalocrotonate tautomerase-like" evidence="5">
    <location>
        <begin position="2"/>
        <end position="61"/>
    </location>
</feature>
<gene>
    <name evidence="6" type="ORF">CVO77_07830</name>
</gene>
<protein>
    <recommendedName>
        <fullName evidence="4">Tautomerase</fullName>
        <ecNumber evidence="4">5.3.2.-</ecNumber>
    </recommendedName>
</protein>
<dbReference type="Pfam" id="PF01361">
    <property type="entry name" value="Tautomerase"/>
    <property type="match status" value="1"/>
</dbReference>
<proteinExistence type="inferred from homology"/>
<dbReference type="InterPro" id="IPR018191">
    <property type="entry name" value="4-OT"/>
</dbReference>
<dbReference type="RefSeq" id="WP_037557646.1">
    <property type="nucleotide sequence ID" value="NZ_CM009578.1"/>
</dbReference>
<dbReference type="Proteomes" id="UP000238954">
    <property type="component" value="Chromosome"/>
</dbReference>
<dbReference type="PANTHER" id="PTHR35530:SF1">
    <property type="entry name" value="2-HYDROXYMUCONATE TAUTOMERASE"/>
    <property type="match status" value="1"/>
</dbReference>
<name>A0A2S8B7J1_9SPHN</name>
<dbReference type="OrthoDB" id="8635217at2"/>
<dbReference type="AlphaFoldDB" id="A0A2S8B7J1"/>
<keyword evidence="2 4" id="KW-0413">Isomerase</keyword>
<evidence type="ECO:0000256" key="3">
    <source>
        <dbReference type="PIRSR" id="PIRSR618191-1"/>
    </source>
</evidence>
<dbReference type="NCBIfam" id="NF002571">
    <property type="entry name" value="PRK02220.1"/>
    <property type="match status" value="1"/>
</dbReference>
<sequence length="68" mass="6982">MPIIEVTLLEGRTPEAKEALVAALTDAAVSAVGAPIESVRVILREVPAAHFAVGGQSFAARRARESGG</sequence>
<comment type="caution">
    <text evidence="6">The sequence shown here is derived from an EMBL/GenBank/DDBJ whole genome shotgun (WGS) entry which is preliminary data.</text>
</comment>
<dbReference type="SUPFAM" id="SSF55331">
    <property type="entry name" value="Tautomerase/MIF"/>
    <property type="match status" value="1"/>
</dbReference>
<evidence type="ECO:0000259" key="5">
    <source>
        <dbReference type="Pfam" id="PF01361"/>
    </source>
</evidence>
<comment type="similarity">
    <text evidence="1 4">Belongs to the 4-oxalocrotonate tautomerase family.</text>
</comment>
<keyword evidence="7" id="KW-1185">Reference proteome</keyword>
<accession>A0A2S8B7J1</accession>
<evidence type="ECO:0000313" key="6">
    <source>
        <dbReference type="EMBL" id="PQM28381.1"/>
    </source>
</evidence>
<evidence type="ECO:0000256" key="1">
    <source>
        <dbReference type="ARBA" id="ARBA00006723"/>
    </source>
</evidence>
<dbReference type="GO" id="GO:0016853">
    <property type="term" value="F:isomerase activity"/>
    <property type="evidence" value="ECO:0007669"/>
    <property type="project" value="UniProtKB-UniRule"/>
</dbReference>
<reference evidence="7" key="1">
    <citation type="submission" date="2017-11" db="EMBL/GenBank/DDBJ databases">
        <title>The complete genome sequence of Sphingopyxis pomeranensis sp. nov. strain WS5A3p.</title>
        <authorList>
            <person name="Kaminski M.A."/>
        </authorList>
    </citation>
    <scope>NUCLEOTIDE SEQUENCE [LARGE SCALE GENOMIC DNA]</scope>
    <source>
        <strain evidence="7">WS5A3p</strain>
    </source>
</reference>
<dbReference type="PANTHER" id="PTHR35530">
    <property type="entry name" value="TAUTOMERASE-RELATED"/>
    <property type="match status" value="1"/>
</dbReference>
<organism evidence="6 7">
    <name type="scientific">Sphingopyxis lindanitolerans</name>
    <dbReference type="NCBI Taxonomy" id="2054227"/>
    <lineage>
        <taxon>Bacteria</taxon>
        <taxon>Pseudomonadati</taxon>
        <taxon>Pseudomonadota</taxon>
        <taxon>Alphaproteobacteria</taxon>
        <taxon>Sphingomonadales</taxon>
        <taxon>Sphingomonadaceae</taxon>
        <taxon>Sphingopyxis</taxon>
    </lineage>
</organism>
<dbReference type="EMBL" id="PHFW01000002">
    <property type="protein sequence ID" value="PQM28381.1"/>
    <property type="molecule type" value="Genomic_DNA"/>
</dbReference>
<feature type="active site" description="Proton acceptor; via imino nitrogen" evidence="3">
    <location>
        <position position="2"/>
    </location>
</feature>
<evidence type="ECO:0000313" key="7">
    <source>
        <dbReference type="Proteomes" id="UP000238954"/>
    </source>
</evidence>
<dbReference type="InterPro" id="IPR014347">
    <property type="entry name" value="Tautomerase/MIF_sf"/>
</dbReference>
<dbReference type="NCBIfam" id="TIGR00013">
    <property type="entry name" value="taut"/>
    <property type="match status" value="1"/>
</dbReference>
<dbReference type="InterPro" id="IPR004370">
    <property type="entry name" value="4-OT-like_dom"/>
</dbReference>
<evidence type="ECO:0000256" key="2">
    <source>
        <dbReference type="ARBA" id="ARBA00023235"/>
    </source>
</evidence>
<dbReference type="Gene3D" id="3.30.429.10">
    <property type="entry name" value="Macrophage Migration Inhibitory Factor"/>
    <property type="match status" value="1"/>
</dbReference>